<dbReference type="SFLD" id="SFLDG01129">
    <property type="entry name" value="C1.5:_HAD__Beta-PGM__Phosphata"/>
    <property type="match status" value="1"/>
</dbReference>
<evidence type="ECO:0000256" key="1">
    <source>
        <dbReference type="ARBA" id="ARBA00001946"/>
    </source>
</evidence>
<dbReference type="Pfam" id="PF00702">
    <property type="entry name" value="Hydrolase"/>
    <property type="match status" value="1"/>
</dbReference>
<evidence type="ECO:0000256" key="3">
    <source>
        <dbReference type="ARBA" id="ARBA00022842"/>
    </source>
</evidence>
<comment type="cofactor">
    <cofactor evidence="1">
        <name>Mg(2+)</name>
        <dbReference type="ChEBI" id="CHEBI:18420"/>
    </cofactor>
</comment>
<evidence type="ECO:0000256" key="2">
    <source>
        <dbReference type="ARBA" id="ARBA00022801"/>
    </source>
</evidence>
<protein>
    <submittedName>
        <fullName evidence="4">Uncharacterized protein</fullName>
    </submittedName>
</protein>
<proteinExistence type="predicted"/>
<dbReference type="NCBIfam" id="TIGR01549">
    <property type="entry name" value="HAD-SF-IA-v1"/>
    <property type="match status" value="1"/>
</dbReference>
<name>A0A7R9XT85_9CHLO</name>
<dbReference type="PANTHER" id="PTHR46470:SF3">
    <property type="entry name" value="N-ACYLNEURAMINATE-9-PHOSPHATASE"/>
    <property type="match status" value="1"/>
</dbReference>
<accession>A0A7R9XT85</accession>
<reference evidence="4" key="1">
    <citation type="submission" date="2021-01" db="EMBL/GenBank/DDBJ databases">
        <authorList>
            <person name="Corre E."/>
            <person name="Pelletier E."/>
            <person name="Niang G."/>
            <person name="Scheremetjew M."/>
            <person name="Finn R."/>
            <person name="Kale V."/>
            <person name="Holt S."/>
            <person name="Cochrane G."/>
            <person name="Meng A."/>
            <person name="Brown T."/>
            <person name="Cohen L."/>
        </authorList>
    </citation>
    <scope>NUCLEOTIDE SEQUENCE</scope>
    <source>
        <strain evidence="4">Clade-A-BCC118000</strain>
    </source>
</reference>
<dbReference type="AlphaFoldDB" id="A0A7R9XT85"/>
<dbReference type="PANTHER" id="PTHR46470">
    <property type="entry name" value="N-ACYLNEURAMINATE-9-PHOSPHATASE"/>
    <property type="match status" value="1"/>
</dbReference>
<dbReference type="InterPro" id="IPR036412">
    <property type="entry name" value="HAD-like_sf"/>
</dbReference>
<dbReference type="Gene3D" id="1.20.120.710">
    <property type="entry name" value="Haloacid dehalogenase hydrolase-like domain"/>
    <property type="match status" value="1"/>
</dbReference>
<keyword evidence="2" id="KW-0378">Hydrolase</keyword>
<keyword evidence="3" id="KW-0460">Magnesium</keyword>
<dbReference type="PRINTS" id="PR00413">
    <property type="entry name" value="HADHALOGNASE"/>
</dbReference>
<evidence type="ECO:0000313" key="4">
    <source>
        <dbReference type="EMBL" id="CAD8225583.1"/>
    </source>
</evidence>
<dbReference type="SUPFAM" id="SSF56784">
    <property type="entry name" value="HAD-like"/>
    <property type="match status" value="1"/>
</dbReference>
<dbReference type="GO" id="GO:0046380">
    <property type="term" value="P:N-acetylneuraminate biosynthetic process"/>
    <property type="evidence" value="ECO:0007669"/>
    <property type="project" value="TreeGrafter"/>
</dbReference>
<dbReference type="SFLD" id="SFLDS00003">
    <property type="entry name" value="Haloacid_Dehalogenase"/>
    <property type="match status" value="1"/>
</dbReference>
<dbReference type="EMBL" id="HBDX01007355">
    <property type="protein sequence ID" value="CAD8225583.1"/>
    <property type="molecule type" value="Transcribed_RNA"/>
</dbReference>
<dbReference type="GO" id="GO:0050124">
    <property type="term" value="F:N-acylneuraminate-9-phosphatase activity"/>
    <property type="evidence" value="ECO:0007669"/>
    <property type="project" value="TreeGrafter"/>
</dbReference>
<gene>
    <name evidence="4" type="ORF">OLUC0939_LOCUS6323</name>
</gene>
<dbReference type="InterPro" id="IPR023214">
    <property type="entry name" value="HAD_sf"/>
</dbReference>
<dbReference type="Gene3D" id="3.40.50.1000">
    <property type="entry name" value="HAD superfamily/HAD-like"/>
    <property type="match status" value="1"/>
</dbReference>
<sequence>MSREGDPNGASRAPLRAVFFDFDDTLAETTLADRVAYRECAIRMETVYGLSKKRQDEVIAAYKRRLAERPWNDEFAHVWTHRERLWAEAFGDDDRGLVMRHDVNSTFRDCRLEQLRLNSSVCGGIEKLRAKNVHVVIITNGHHVVQREKLAACGIYEVVKLENILVGGEEVLAGRDEKPEASIFHEACKRVDVAPDEVMHVGDSWTADMVGAQNAGLRWRVWVSQRPDDEKCESEQELSSSKRAKKVDAVPRVENIKEFFELLDEWLDEDGTLPASNNLLKTRSRSER</sequence>
<dbReference type="InterPro" id="IPR006439">
    <property type="entry name" value="HAD-SF_hydro_IA"/>
</dbReference>
<organism evidence="4">
    <name type="scientific">Ostreococcus sp. 'lucimarinus'</name>
    <dbReference type="NCBI Taxonomy" id="242159"/>
    <lineage>
        <taxon>Eukaryota</taxon>
        <taxon>Viridiplantae</taxon>
        <taxon>Chlorophyta</taxon>
        <taxon>Mamiellophyceae</taxon>
        <taxon>Mamiellales</taxon>
        <taxon>Bathycoccaceae</taxon>
        <taxon>Ostreococcus</taxon>
    </lineage>
</organism>
<dbReference type="InterPro" id="IPR051400">
    <property type="entry name" value="HAD-like_hydrolase"/>
</dbReference>